<evidence type="ECO:0000256" key="2">
    <source>
        <dbReference type="SAM" id="Phobius"/>
    </source>
</evidence>
<reference evidence="4 5" key="1">
    <citation type="submission" date="2019-07" db="EMBL/GenBank/DDBJ databases">
        <title>Whole genome shotgun sequence of Alkalibacterium kapii NBRC 103247.</title>
        <authorList>
            <person name="Hosoyama A."/>
            <person name="Uohara A."/>
            <person name="Ohji S."/>
            <person name="Ichikawa N."/>
        </authorList>
    </citation>
    <scope>NUCLEOTIDE SEQUENCE [LARGE SCALE GENOMIC DNA]</scope>
    <source>
        <strain evidence="4 5">NBRC 103247</strain>
    </source>
</reference>
<feature type="compositionally biased region" description="Basic and acidic residues" evidence="1">
    <location>
        <begin position="114"/>
        <end position="125"/>
    </location>
</feature>
<keyword evidence="2" id="KW-1133">Transmembrane helix</keyword>
<keyword evidence="5" id="KW-1185">Reference proteome</keyword>
<dbReference type="Proteomes" id="UP000321662">
    <property type="component" value="Unassembled WGS sequence"/>
</dbReference>
<name>A0A511AQE9_9LACT</name>
<feature type="transmembrane region" description="Helical" evidence="2">
    <location>
        <begin position="74"/>
        <end position="92"/>
    </location>
</feature>
<evidence type="ECO:0000313" key="5">
    <source>
        <dbReference type="Proteomes" id="UP000321662"/>
    </source>
</evidence>
<evidence type="ECO:0000259" key="3">
    <source>
        <dbReference type="Pfam" id="PF14145"/>
    </source>
</evidence>
<protein>
    <recommendedName>
        <fullName evidence="3">YrhK domain-containing protein</fullName>
    </recommendedName>
</protein>
<feature type="region of interest" description="Disordered" evidence="1">
    <location>
        <begin position="105"/>
        <end position="155"/>
    </location>
</feature>
<evidence type="ECO:0000256" key="1">
    <source>
        <dbReference type="SAM" id="MobiDB-lite"/>
    </source>
</evidence>
<feature type="compositionally biased region" description="Basic and acidic residues" evidence="1">
    <location>
        <begin position="132"/>
        <end position="155"/>
    </location>
</feature>
<accession>A0A511AQE9</accession>
<proteinExistence type="predicted"/>
<dbReference type="EMBL" id="BJUY01000001">
    <property type="protein sequence ID" value="GEK90435.1"/>
    <property type="molecule type" value="Genomic_DNA"/>
</dbReference>
<organism evidence="4 5">
    <name type="scientific">Alkalibacterium kapii</name>
    <dbReference type="NCBI Taxonomy" id="426704"/>
    <lineage>
        <taxon>Bacteria</taxon>
        <taxon>Bacillati</taxon>
        <taxon>Bacillota</taxon>
        <taxon>Bacilli</taxon>
        <taxon>Lactobacillales</taxon>
        <taxon>Carnobacteriaceae</taxon>
        <taxon>Alkalibacterium</taxon>
    </lineage>
</organism>
<keyword evidence="2" id="KW-0812">Transmembrane</keyword>
<gene>
    <name evidence="4" type="ORF">AKA01nite_00570</name>
</gene>
<keyword evidence="2" id="KW-0472">Membrane</keyword>
<dbReference type="Pfam" id="PF14145">
    <property type="entry name" value="YrhK"/>
    <property type="match status" value="1"/>
</dbReference>
<dbReference type="RefSeq" id="WP_186805033.1">
    <property type="nucleotide sequence ID" value="NZ_BJUY01000001.1"/>
</dbReference>
<comment type="caution">
    <text evidence="4">The sequence shown here is derived from an EMBL/GenBank/DDBJ whole genome shotgun (WGS) entry which is preliminary data.</text>
</comment>
<dbReference type="AlphaFoldDB" id="A0A511AQE9"/>
<feature type="domain" description="YrhK" evidence="3">
    <location>
        <begin position="43"/>
        <end position="97"/>
    </location>
</feature>
<sequence>MGGKDLFKPKKPEIEKKERELDPGKAEDVIVKIGTFRIYFQNYYTIVSLINDLFTGGLYLIGSILQTFTEMKTLGQYLFIFAGFFLLMRPVLKIIHNVFFYEKKEHNEEESEDSKDNINKGEKSETSQNGTDSKKRKEINKSYNDDYYDTKNKKE</sequence>
<feature type="transmembrane region" description="Helical" evidence="2">
    <location>
        <begin position="42"/>
        <end position="62"/>
    </location>
</feature>
<evidence type="ECO:0000313" key="4">
    <source>
        <dbReference type="EMBL" id="GEK90435.1"/>
    </source>
</evidence>
<dbReference type="InterPro" id="IPR025424">
    <property type="entry name" value="YrhK_domain"/>
</dbReference>